<evidence type="ECO:0000256" key="1">
    <source>
        <dbReference type="SAM" id="MobiDB-lite"/>
    </source>
</evidence>
<feature type="region of interest" description="Disordered" evidence="1">
    <location>
        <begin position="155"/>
        <end position="185"/>
    </location>
</feature>
<sequence>MRRELMASISAQLIQPTPGKKLDLLRGVTPDFGDLEIHEHQPNIPLKFMHKRPRTYGKCIHFLGSCTDEKVMTDSNFTRLLHHRTLLSNFTRLLHHRTLLSERKWLFGILDGFIVNQLPQNFALGGSLFNTMDHKGTKVSTSTQALESVNDLTKHGERYNSNDENENVEEGGAIQRKRRVSESDKYLEKPHEVCTSDYKDRTAIVRKTEQLAKRIRGSNGLVDVVIQ</sequence>
<gene>
    <name evidence="2" type="ORF">POM88_047457</name>
</gene>
<dbReference type="Proteomes" id="UP001237642">
    <property type="component" value="Unassembled WGS sequence"/>
</dbReference>
<name>A0AAD8GT98_9APIA</name>
<reference evidence="2" key="2">
    <citation type="submission" date="2023-05" db="EMBL/GenBank/DDBJ databases">
        <authorList>
            <person name="Schelkunov M.I."/>
        </authorList>
    </citation>
    <scope>NUCLEOTIDE SEQUENCE</scope>
    <source>
        <strain evidence="2">Hsosn_3</strain>
        <tissue evidence="2">Leaf</tissue>
    </source>
</reference>
<dbReference type="AlphaFoldDB" id="A0AAD8GT98"/>
<evidence type="ECO:0000313" key="2">
    <source>
        <dbReference type="EMBL" id="KAK1354201.1"/>
    </source>
</evidence>
<comment type="caution">
    <text evidence="2">The sequence shown here is derived from an EMBL/GenBank/DDBJ whole genome shotgun (WGS) entry which is preliminary data.</text>
</comment>
<dbReference type="EMBL" id="JAUIZM010000011">
    <property type="protein sequence ID" value="KAK1354201.1"/>
    <property type="molecule type" value="Genomic_DNA"/>
</dbReference>
<accession>A0AAD8GT98</accession>
<reference evidence="2" key="1">
    <citation type="submission" date="2023-02" db="EMBL/GenBank/DDBJ databases">
        <title>Genome of toxic invasive species Heracleum sosnowskyi carries increased number of genes despite the absence of recent whole-genome duplications.</title>
        <authorList>
            <person name="Schelkunov M."/>
            <person name="Shtratnikova V."/>
            <person name="Makarenko M."/>
            <person name="Klepikova A."/>
            <person name="Omelchenko D."/>
            <person name="Novikova G."/>
            <person name="Obukhova E."/>
            <person name="Bogdanov V."/>
            <person name="Penin A."/>
            <person name="Logacheva M."/>
        </authorList>
    </citation>
    <scope>NUCLEOTIDE SEQUENCE</scope>
    <source>
        <strain evidence="2">Hsosn_3</strain>
        <tissue evidence="2">Leaf</tissue>
    </source>
</reference>
<keyword evidence="3" id="KW-1185">Reference proteome</keyword>
<evidence type="ECO:0000313" key="3">
    <source>
        <dbReference type="Proteomes" id="UP001237642"/>
    </source>
</evidence>
<proteinExistence type="predicted"/>
<organism evidence="2 3">
    <name type="scientific">Heracleum sosnowskyi</name>
    <dbReference type="NCBI Taxonomy" id="360622"/>
    <lineage>
        <taxon>Eukaryota</taxon>
        <taxon>Viridiplantae</taxon>
        <taxon>Streptophyta</taxon>
        <taxon>Embryophyta</taxon>
        <taxon>Tracheophyta</taxon>
        <taxon>Spermatophyta</taxon>
        <taxon>Magnoliopsida</taxon>
        <taxon>eudicotyledons</taxon>
        <taxon>Gunneridae</taxon>
        <taxon>Pentapetalae</taxon>
        <taxon>asterids</taxon>
        <taxon>campanulids</taxon>
        <taxon>Apiales</taxon>
        <taxon>Apiaceae</taxon>
        <taxon>Apioideae</taxon>
        <taxon>apioid superclade</taxon>
        <taxon>Tordylieae</taxon>
        <taxon>Tordyliinae</taxon>
        <taxon>Heracleum</taxon>
    </lineage>
</organism>
<protein>
    <submittedName>
        <fullName evidence="2">Uncharacterized protein</fullName>
    </submittedName>
</protein>